<name>A0A1Q4VDC4_9ACTN</name>
<dbReference type="RefSeq" id="WP_073783478.1">
    <property type="nucleotide sequence ID" value="NZ_LFBV01000001.1"/>
</dbReference>
<keyword evidence="1" id="KW-0732">Signal</keyword>
<keyword evidence="3" id="KW-1185">Reference proteome</keyword>
<evidence type="ECO:0000256" key="1">
    <source>
        <dbReference type="SAM" id="SignalP"/>
    </source>
</evidence>
<reference evidence="2 3" key="1">
    <citation type="submission" date="2015-06" db="EMBL/GenBank/DDBJ databases">
        <title>Cloning and characterization of the uncialamcin biosynthetic gene cluster.</title>
        <authorList>
            <person name="Yan X."/>
            <person name="Huang T."/>
            <person name="Ge H."/>
            <person name="Shen B."/>
        </authorList>
    </citation>
    <scope>NUCLEOTIDE SEQUENCE [LARGE SCALE GENOMIC DNA]</scope>
    <source>
        <strain evidence="2 3">DCA2648</strain>
    </source>
</reference>
<feature type="chain" id="PRO_5012953682" description="Secreted protein" evidence="1">
    <location>
        <begin position="29"/>
        <end position="159"/>
    </location>
</feature>
<dbReference type="STRING" id="1048205.AB852_03545"/>
<comment type="caution">
    <text evidence="2">The sequence shown here is derived from an EMBL/GenBank/DDBJ whole genome shotgun (WGS) entry which is preliminary data.</text>
</comment>
<dbReference type="Proteomes" id="UP000186455">
    <property type="component" value="Unassembled WGS sequence"/>
</dbReference>
<proteinExistence type="predicted"/>
<evidence type="ECO:0000313" key="3">
    <source>
        <dbReference type="Proteomes" id="UP000186455"/>
    </source>
</evidence>
<gene>
    <name evidence="2" type="ORF">AB852_03545</name>
</gene>
<evidence type="ECO:0000313" key="2">
    <source>
        <dbReference type="EMBL" id="OKH95832.1"/>
    </source>
</evidence>
<dbReference type="AlphaFoldDB" id="A0A1Q4VDC4"/>
<feature type="signal peptide" evidence="1">
    <location>
        <begin position="1"/>
        <end position="28"/>
    </location>
</feature>
<sequence length="159" mass="16572">MKSRLVSAAAVSALALTPVIGFAGPASAAPFKCSVNQPKTFPTPGTDTRLTIYLCVEKEGASSYSARAGVSYANGGGSMNKFDKLDIHVRLERYDVAQAGLVCNFYPIVNFGVSGSDIPCGPVIDNTTSPVTADGTVIYNIDGDGLGDFRWDLTGSPSL</sequence>
<dbReference type="EMBL" id="LFBV01000001">
    <property type="protein sequence ID" value="OKH95832.1"/>
    <property type="molecule type" value="Genomic_DNA"/>
</dbReference>
<organism evidence="2 3">
    <name type="scientific">Streptomyces uncialis</name>
    <dbReference type="NCBI Taxonomy" id="1048205"/>
    <lineage>
        <taxon>Bacteria</taxon>
        <taxon>Bacillati</taxon>
        <taxon>Actinomycetota</taxon>
        <taxon>Actinomycetes</taxon>
        <taxon>Kitasatosporales</taxon>
        <taxon>Streptomycetaceae</taxon>
        <taxon>Streptomyces</taxon>
    </lineage>
</organism>
<evidence type="ECO:0008006" key="4">
    <source>
        <dbReference type="Google" id="ProtNLM"/>
    </source>
</evidence>
<accession>A0A1Q4VDC4</accession>
<protein>
    <recommendedName>
        <fullName evidence="4">Secreted protein</fullName>
    </recommendedName>
</protein>